<dbReference type="PANTHER" id="PTHR30349">
    <property type="entry name" value="PHAGE INTEGRASE-RELATED"/>
    <property type="match status" value="1"/>
</dbReference>
<evidence type="ECO:0000256" key="4">
    <source>
        <dbReference type="ARBA" id="ARBA00023172"/>
    </source>
</evidence>
<evidence type="ECO:0000259" key="7">
    <source>
        <dbReference type="PROSITE" id="PS51900"/>
    </source>
</evidence>
<gene>
    <name evidence="8" type="ORF">BSL82_09740</name>
</gene>
<keyword evidence="9" id="KW-1185">Reference proteome</keyword>
<evidence type="ECO:0000256" key="3">
    <source>
        <dbReference type="ARBA" id="ARBA00023125"/>
    </source>
</evidence>
<feature type="domain" description="Core-binding (CB)" evidence="7">
    <location>
        <begin position="37"/>
        <end position="121"/>
    </location>
</feature>
<comment type="similarity">
    <text evidence="1">Belongs to the 'phage' integrase family.</text>
</comment>
<dbReference type="InterPro" id="IPR002104">
    <property type="entry name" value="Integrase_catalytic"/>
</dbReference>
<dbReference type="GO" id="GO:0003677">
    <property type="term" value="F:DNA binding"/>
    <property type="evidence" value="ECO:0007669"/>
    <property type="project" value="UniProtKB-UniRule"/>
</dbReference>
<organism evidence="8 9">
    <name type="scientific">Tardibacter chloracetimidivorans</name>
    <dbReference type="NCBI Taxonomy" id="1921510"/>
    <lineage>
        <taxon>Bacteria</taxon>
        <taxon>Pseudomonadati</taxon>
        <taxon>Pseudomonadota</taxon>
        <taxon>Alphaproteobacteria</taxon>
        <taxon>Sphingomonadales</taxon>
        <taxon>Sphingomonadaceae</taxon>
        <taxon>Tardibacter</taxon>
    </lineage>
</organism>
<dbReference type="GO" id="GO:0006310">
    <property type="term" value="P:DNA recombination"/>
    <property type="evidence" value="ECO:0007669"/>
    <property type="project" value="UniProtKB-KW"/>
</dbReference>
<dbReference type="InterPro" id="IPR010998">
    <property type="entry name" value="Integrase_recombinase_N"/>
</dbReference>
<proteinExistence type="inferred from homology"/>
<protein>
    <recommendedName>
        <fullName evidence="10">Integrase</fullName>
    </recommendedName>
</protein>
<evidence type="ECO:0000256" key="1">
    <source>
        <dbReference type="ARBA" id="ARBA00008857"/>
    </source>
</evidence>
<dbReference type="Proteomes" id="UP000182063">
    <property type="component" value="Chromosome"/>
</dbReference>
<dbReference type="KEGG" id="sphj:BSL82_09740"/>
<dbReference type="SUPFAM" id="SSF56349">
    <property type="entry name" value="DNA breaking-rejoining enzymes"/>
    <property type="match status" value="1"/>
</dbReference>
<evidence type="ECO:0000313" key="9">
    <source>
        <dbReference type="Proteomes" id="UP000182063"/>
    </source>
</evidence>
<dbReference type="STRING" id="1921510.BSL82_09740"/>
<dbReference type="InterPro" id="IPR050090">
    <property type="entry name" value="Tyrosine_recombinase_XerCD"/>
</dbReference>
<dbReference type="Pfam" id="PF00589">
    <property type="entry name" value="Phage_integrase"/>
    <property type="match status" value="1"/>
</dbReference>
<evidence type="ECO:0008006" key="10">
    <source>
        <dbReference type="Google" id="ProtNLM"/>
    </source>
</evidence>
<dbReference type="InterPro" id="IPR011010">
    <property type="entry name" value="DNA_brk_join_enz"/>
</dbReference>
<accession>A0A1L3ZV97</accession>
<name>A0A1L3ZV97_9SPHN</name>
<dbReference type="GO" id="GO:0015074">
    <property type="term" value="P:DNA integration"/>
    <property type="evidence" value="ECO:0007669"/>
    <property type="project" value="UniProtKB-KW"/>
</dbReference>
<dbReference type="InterPro" id="IPR013762">
    <property type="entry name" value="Integrase-like_cat_sf"/>
</dbReference>
<dbReference type="PANTHER" id="PTHR30349:SF41">
    <property type="entry name" value="INTEGRASE_RECOMBINASE PROTEIN MJ0367-RELATED"/>
    <property type="match status" value="1"/>
</dbReference>
<reference evidence="9" key="1">
    <citation type="submission" date="2016-11" db="EMBL/GenBank/DDBJ databases">
        <title>Complete Genome Sequence of alachlor-degrading Sphingomonas sp. strain JJ-A5.</title>
        <authorList>
            <person name="Lee H."/>
            <person name="Ka J.-O."/>
        </authorList>
    </citation>
    <scope>NUCLEOTIDE SEQUENCE [LARGE SCALE GENOMIC DNA]</scope>
    <source>
        <strain evidence="9">JJ-A5</strain>
    </source>
</reference>
<feature type="domain" description="Tyr recombinase" evidence="6">
    <location>
        <begin position="144"/>
        <end position="322"/>
    </location>
</feature>
<evidence type="ECO:0000259" key="6">
    <source>
        <dbReference type="PROSITE" id="PS51898"/>
    </source>
</evidence>
<dbReference type="PROSITE" id="PS51900">
    <property type="entry name" value="CB"/>
    <property type="match status" value="1"/>
</dbReference>
<dbReference type="AlphaFoldDB" id="A0A1L3ZV97"/>
<evidence type="ECO:0000256" key="2">
    <source>
        <dbReference type="ARBA" id="ARBA00022908"/>
    </source>
</evidence>
<dbReference type="Gene3D" id="1.10.443.10">
    <property type="entry name" value="Intergrase catalytic core"/>
    <property type="match status" value="1"/>
</dbReference>
<evidence type="ECO:0000256" key="5">
    <source>
        <dbReference type="PROSITE-ProRule" id="PRU01248"/>
    </source>
</evidence>
<dbReference type="PROSITE" id="PS51898">
    <property type="entry name" value="TYR_RECOMBINASE"/>
    <property type="match status" value="1"/>
</dbReference>
<evidence type="ECO:0000313" key="8">
    <source>
        <dbReference type="EMBL" id="API59561.1"/>
    </source>
</evidence>
<dbReference type="CDD" id="cd00397">
    <property type="entry name" value="DNA_BRE_C"/>
    <property type="match status" value="1"/>
</dbReference>
<keyword evidence="3 5" id="KW-0238">DNA-binding</keyword>
<keyword evidence="2" id="KW-0229">DNA integration</keyword>
<dbReference type="EMBL" id="CP018221">
    <property type="protein sequence ID" value="API59561.1"/>
    <property type="molecule type" value="Genomic_DNA"/>
</dbReference>
<dbReference type="InterPro" id="IPR044068">
    <property type="entry name" value="CB"/>
</dbReference>
<dbReference type="Gene3D" id="1.10.150.130">
    <property type="match status" value="1"/>
</dbReference>
<keyword evidence="4" id="KW-0233">DNA recombination</keyword>
<sequence>MAGVVYRRSLRTRSKSVAKKRAQEERTKLEEFAVTGNERHSYKEAFLRWQTEFLPNVEPSTARRYKASARQLSPHFSALFVDQIKPATIANYVSARKKEKATDATIRRDLTALSSLLRMCVSWGWTDTNPAKLWDRSVLKESRDAINRVDQKSFDLVVSEAPPGLGALMSFLLETGMRLEEAASLERSDVKPHGRVFIKKTKTHAPRTIKLSAQARRIVEIQPAPLDSPYVFNHRDNGRYASASSFYAKIRKRAQKRAQEKGIEFKPYRLHDLRHEFAARWLEKGGGIYELSRHLGHDSVSTTERFYLRFLPSEEHGKARKRRAQN</sequence>